<feature type="region of interest" description="Disordered" evidence="1">
    <location>
        <begin position="34"/>
        <end position="83"/>
    </location>
</feature>
<gene>
    <name evidence="2" type="ORF">CPELLU_LOCUS3343</name>
</gene>
<evidence type="ECO:0000313" key="3">
    <source>
        <dbReference type="Proteomes" id="UP000789759"/>
    </source>
</evidence>
<feature type="compositionally biased region" description="Polar residues" evidence="1">
    <location>
        <begin position="53"/>
        <end position="65"/>
    </location>
</feature>
<name>A0A9N9A7C1_9GLOM</name>
<dbReference type="EMBL" id="CAJVQA010001605">
    <property type="protein sequence ID" value="CAG8520080.1"/>
    <property type="molecule type" value="Genomic_DNA"/>
</dbReference>
<evidence type="ECO:0000256" key="1">
    <source>
        <dbReference type="SAM" id="MobiDB-lite"/>
    </source>
</evidence>
<dbReference type="Proteomes" id="UP000789759">
    <property type="component" value="Unassembled WGS sequence"/>
</dbReference>
<dbReference type="AlphaFoldDB" id="A0A9N9A7C1"/>
<reference evidence="2" key="1">
    <citation type="submission" date="2021-06" db="EMBL/GenBank/DDBJ databases">
        <authorList>
            <person name="Kallberg Y."/>
            <person name="Tangrot J."/>
            <person name="Rosling A."/>
        </authorList>
    </citation>
    <scope>NUCLEOTIDE SEQUENCE</scope>
    <source>
        <strain evidence="2">FL966</strain>
    </source>
</reference>
<sequence>MPSNGDFVLASSLLKRRSSIILFASDIDKLKVSSNDNFKLPEATTDYDEPPEGNTNNLPGANTNDLPEAITNDLPGATTNNPPGATITNKLLQSQTQNVLGEIELQNIHQKNAQNKEN</sequence>
<keyword evidence="3" id="KW-1185">Reference proteome</keyword>
<evidence type="ECO:0000313" key="2">
    <source>
        <dbReference type="EMBL" id="CAG8520080.1"/>
    </source>
</evidence>
<comment type="caution">
    <text evidence="2">The sequence shown here is derived from an EMBL/GenBank/DDBJ whole genome shotgun (WGS) entry which is preliminary data.</text>
</comment>
<accession>A0A9N9A7C1</accession>
<organism evidence="2 3">
    <name type="scientific">Cetraspora pellucida</name>
    <dbReference type="NCBI Taxonomy" id="1433469"/>
    <lineage>
        <taxon>Eukaryota</taxon>
        <taxon>Fungi</taxon>
        <taxon>Fungi incertae sedis</taxon>
        <taxon>Mucoromycota</taxon>
        <taxon>Glomeromycotina</taxon>
        <taxon>Glomeromycetes</taxon>
        <taxon>Diversisporales</taxon>
        <taxon>Gigasporaceae</taxon>
        <taxon>Cetraspora</taxon>
    </lineage>
</organism>
<dbReference type="OrthoDB" id="10438786at2759"/>
<protein>
    <submittedName>
        <fullName evidence="2">12911_t:CDS:1</fullName>
    </submittedName>
</protein>
<proteinExistence type="predicted"/>